<dbReference type="Pfam" id="PF05512">
    <property type="entry name" value="AWPM-19"/>
    <property type="match status" value="1"/>
</dbReference>
<protein>
    <recommendedName>
        <fullName evidence="3">AWPM-19-like protein</fullName>
    </recommendedName>
</protein>
<dbReference type="InterPro" id="IPR008390">
    <property type="entry name" value="AWPM-19"/>
</dbReference>
<keyword evidence="1" id="KW-1133">Transmembrane helix</keyword>
<dbReference type="AlphaFoldDB" id="A9NXS6"/>
<keyword evidence="1" id="KW-0812">Transmembrane</keyword>
<dbReference type="PANTHER" id="PTHR33294">
    <property type="entry name" value="AWPM-19-LIKE FAMILY PROTEIN"/>
    <property type="match status" value="1"/>
</dbReference>
<name>A9NXS6_PICSI</name>
<proteinExistence type="evidence at transcript level"/>
<organism evidence="2">
    <name type="scientific">Picea sitchensis</name>
    <name type="common">Sitka spruce</name>
    <name type="synonym">Pinus sitchensis</name>
    <dbReference type="NCBI Taxonomy" id="3332"/>
    <lineage>
        <taxon>Eukaryota</taxon>
        <taxon>Viridiplantae</taxon>
        <taxon>Streptophyta</taxon>
        <taxon>Embryophyta</taxon>
        <taxon>Tracheophyta</taxon>
        <taxon>Spermatophyta</taxon>
        <taxon>Pinopsida</taxon>
        <taxon>Pinidae</taxon>
        <taxon>Conifers I</taxon>
        <taxon>Pinales</taxon>
        <taxon>Pinaceae</taxon>
        <taxon>Picea</taxon>
    </lineage>
</organism>
<evidence type="ECO:0000313" key="2">
    <source>
        <dbReference type="EMBL" id="ABK25437.1"/>
    </source>
</evidence>
<keyword evidence="1" id="KW-0472">Membrane</keyword>
<reference evidence="2" key="1">
    <citation type="journal article" date="2008" name="BMC Genomics">
        <title>A conifer genomics resource of 200,000 spruce (Picea spp.) ESTs and 6,464 high-quality, sequence-finished full-length cDNAs for Sitka spruce (Picea sitchensis).</title>
        <authorList>
            <person name="Ralph S.G."/>
            <person name="Chun H.J."/>
            <person name="Kolosova N."/>
            <person name="Cooper D."/>
            <person name="Oddy C."/>
            <person name="Ritland C.E."/>
            <person name="Kirkpatrick R."/>
            <person name="Moore R."/>
            <person name="Barber S."/>
            <person name="Holt R.A."/>
            <person name="Jones S.J."/>
            <person name="Marra M.A."/>
            <person name="Douglas C.J."/>
            <person name="Ritland K."/>
            <person name="Bohlmann J."/>
        </authorList>
    </citation>
    <scope>NUCLEOTIDE SEQUENCE</scope>
    <source>
        <tissue evidence="2">Bark</tissue>
    </source>
</reference>
<feature type="transmembrane region" description="Helical" evidence="1">
    <location>
        <begin position="63"/>
        <end position="85"/>
    </location>
</feature>
<feature type="transmembrane region" description="Helical" evidence="1">
    <location>
        <begin position="12"/>
        <end position="32"/>
    </location>
</feature>
<accession>A9NXS6</accession>
<dbReference type="EMBL" id="EF086152">
    <property type="protein sequence ID" value="ABK25437.1"/>
    <property type="molecule type" value="mRNA"/>
</dbReference>
<evidence type="ECO:0000256" key="1">
    <source>
        <dbReference type="SAM" id="Phobius"/>
    </source>
</evidence>
<feature type="transmembrane region" description="Helical" evidence="1">
    <location>
        <begin position="137"/>
        <end position="157"/>
    </location>
</feature>
<evidence type="ECO:0008006" key="3">
    <source>
        <dbReference type="Google" id="ProtNLM"/>
    </source>
</evidence>
<feature type="transmembrane region" description="Helical" evidence="1">
    <location>
        <begin position="97"/>
        <end position="117"/>
    </location>
</feature>
<dbReference type="PANTHER" id="PTHR33294:SF6">
    <property type="entry name" value="AWPM-19-LIKE FAMILY PROTEIN"/>
    <property type="match status" value="1"/>
</dbReference>
<sequence length="189" mass="19960">MALGMVKSLAGFLLLLNLCMFVIVGAIAGWALNNALDHTYSTGSGKAFPVGFSPVYFPMGNEATGFMVIFSLIAAVVGAASCLSGLHHLRVWTAHSLASSTASSMTAWALTLLAMGLACKEIHMGGRNTKLITLESFLIILCVSKLFYILLIHAGFFGGNYCSYQDTYVATNTTTAEPQKGSTTVTSSV</sequence>